<evidence type="ECO:0000256" key="6">
    <source>
        <dbReference type="SAM" id="Phobius"/>
    </source>
</evidence>
<evidence type="ECO:0000259" key="7">
    <source>
        <dbReference type="PROSITE" id="PS50222"/>
    </source>
</evidence>
<dbReference type="InterPro" id="IPR050382">
    <property type="entry name" value="MFS_Na/Anion_cotransporter"/>
</dbReference>
<dbReference type="PANTHER" id="PTHR11662">
    <property type="entry name" value="SOLUTE CARRIER FAMILY 17"/>
    <property type="match status" value="1"/>
</dbReference>
<feature type="transmembrane region" description="Helical" evidence="6">
    <location>
        <begin position="26"/>
        <end position="44"/>
    </location>
</feature>
<accession>A0ABP0L697</accession>
<dbReference type="PROSITE" id="PS50222">
    <property type="entry name" value="EF_HAND_2"/>
    <property type="match status" value="1"/>
</dbReference>
<reference evidence="8 9" key="1">
    <citation type="submission" date="2024-02" db="EMBL/GenBank/DDBJ databases">
        <authorList>
            <person name="Chen Y."/>
            <person name="Shah S."/>
            <person name="Dougan E. K."/>
            <person name="Thang M."/>
            <person name="Chan C."/>
        </authorList>
    </citation>
    <scope>NUCLEOTIDE SEQUENCE [LARGE SCALE GENOMIC DNA]</scope>
</reference>
<evidence type="ECO:0000256" key="4">
    <source>
        <dbReference type="ARBA" id="ARBA00023136"/>
    </source>
</evidence>
<feature type="domain" description="EF-hand" evidence="7">
    <location>
        <begin position="1080"/>
        <end position="1115"/>
    </location>
</feature>
<evidence type="ECO:0000313" key="9">
    <source>
        <dbReference type="Proteomes" id="UP001642464"/>
    </source>
</evidence>
<dbReference type="PANTHER" id="PTHR11662:SF399">
    <property type="entry name" value="FI19708P1-RELATED"/>
    <property type="match status" value="1"/>
</dbReference>
<sequence length="1277" mass="139017">MAGTNSKGGEHGGSFLPLWALKHPGFLALLAVHCSSNFAMYTIMSWGPSYFTEVLELPLESVGLYLMLPAAFSGVGSILGGLCTDWLQSRRCPLLTMRRGTDRPVYRWVRRRSVLFGNLRSIPFASLAMITAALFMGVLDTAMNAVYLDLAPQNAVALVSLGNGVATLPGAAGPALVAVLLETTGLWSLVWGIIAACFVALRTADRETGPPETSDGVEASLGGAIFGTFGCTVGGIWHGRNPGSTEDIEKRPPKYMCQEFGQHEDKPRFDVKVQICLVRDGQDWDKVTTSTPVRMESRIRDNHRGRRKLKALREGVAGRFGSGVMRVKKSGCGAEVLVLQHVSGGFVAPNTCVYPAVDAHIGPDYSRCSSAQHPAPVGVRRNEGCEATGLLGTCAPARKPAPPFTGLAVVPGLYCNTLGLTTANTPRRLALHHVRAKRLGHLLSELAGADAAADAYVTLYRVSVLAAVDARVARAAGDHPVGPTPLAIQGARAQRRCIARAPLGSRRVGSSRSSTLRRGGVHPTHSLTIAPPPYASTHLTIMASMAAGTDEAFVLLLEGNTFPLKAHLDELGIAHIKNAQGKYIRQTKPLLLRDDKQLLAALSALLHKVFIVWPHPKTRECMAAWHGRAAQNGIVQYDQTITWGKRRNAARGTGRAAPEVKVSELPKVEALGIELRQTSGYAAPVNVQTGELTREPFRVEHELGPDVQKNIATIAGTLQKLKKHFGWNKVIGCSVTKAIMEAISEDKDQEADYLRRRAKVETMLRQALAKRSQMAFFHSDIHTVGAGYHELVWGDSRSKDVWSASATRVCTLGRNIGAILFMDGRRVRNSPLNELYTSPLGDRPVTGGDRNRSASLRSASWSVEFGWGNGNEEGQVSEGLGRLVRVRAGKQKAVGHADGSVLKVEDGEDEEIRVAWTAGKCQTFPVLRAPGILAKTIELAAERGADLVVAETESEANIVRGTALAAIFELQINQAQRALDGVLNDSKILQHLSKVQLHEPRPFDGLGPAAETDGDGSLAAEDAWMKMDERTNKYLRIRRNAETQTLGVNDEHRTMHDFQTCGPRGHPRCPEIQRALRLLGFDRDLERLLDELDTSGDSRVTFDEFLAWWRKNIMEARCVVTTSVKAWESIVTNEKPPLNFGPLVLLKVTFTFCRSCRAFEPKWRKYSDKIRNIRFVELVGNGTVGAMEFCTKELGVKASPAFFVFRRGTDGGKLLMSWTGASIEKFETNARAPGAFETKGVVVAGLVVRMVVVAGCCCMFSIPNASGFHVQVFRSFI</sequence>
<organism evidence="8 9">
    <name type="scientific">Durusdinium trenchii</name>
    <dbReference type="NCBI Taxonomy" id="1381693"/>
    <lineage>
        <taxon>Eukaryota</taxon>
        <taxon>Sar</taxon>
        <taxon>Alveolata</taxon>
        <taxon>Dinophyceae</taxon>
        <taxon>Suessiales</taxon>
        <taxon>Symbiodiniaceae</taxon>
        <taxon>Durusdinium</taxon>
    </lineage>
</organism>
<name>A0ABP0L697_9DINO</name>
<comment type="caution">
    <text evidence="8">The sequence shown here is derived from an EMBL/GenBank/DDBJ whole genome shotgun (WGS) entry which is preliminary data.</text>
</comment>
<dbReference type="InterPro" id="IPR036249">
    <property type="entry name" value="Thioredoxin-like_sf"/>
</dbReference>
<keyword evidence="9" id="KW-1185">Reference proteome</keyword>
<evidence type="ECO:0000256" key="5">
    <source>
        <dbReference type="SAM" id="MobiDB-lite"/>
    </source>
</evidence>
<dbReference type="SUPFAM" id="SSF103473">
    <property type="entry name" value="MFS general substrate transporter"/>
    <property type="match status" value="1"/>
</dbReference>
<dbReference type="Proteomes" id="UP001642464">
    <property type="component" value="Unassembled WGS sequence"/>
</dbReference>
<keyword evidence="4 6" id="KW-0472">Membrane</keyword>
<dbReference type="SUPFAM" id="SSF52833">
    <property type="entry name" value="Thioredoxin-like"/>
    <property type="match status" value="1"/>
</dbReference>
<dbReference type="Gene3D" id="1.10.238.10">
    <property type="entry name" value="EF-hand"/>
    <property type="match status" value="1"/>
</dbReference>
<evidence type="ECO:0000256" key="2">
    <source>
        <dbReference type="ARBA" id="ARBA00022692"/>
    </source>
</evidence>
<dbReference type="InterPro" id="IPR036259">
    <property type="entry name" value="MFS_trans_sf"/>
</dbReference>
<evidence type="ECO:0000256" key="1">
    <source>
        <dbReference type="ARBA" id="ARBA00004141"/>
    </source>
</evidence>
<keyword evidence="3 6" id="KW-1133">Transmembrane helix</keyword>
<feature type="transmembrane region" description="Helical" evidence="6">
    <location>
        <begin position="113"/>
        <end position="135"/>
    </location>
</feature>
<dbReference type="InterPro" id="IPR011992">
    <property type="entry name" value="EF-hand-dom_pair"/>
</dbReference>
<dbReference type="InterPro" id="IPR002048">
    <property type="entry name" value="EF_hand_dom"/>
</dbReference>
<proteinExistence type="predicted"/>
<evidence type="ECO:0000313" key="8">
    <source>
        <dbReference type="EMBL" id="CAK9034083.1"/>
    </source>
</evidence>
<dbReference type="EMBL" id="CAXAMM010014558">
    <property type="protein sequence ID" value="CAK9034083.1"/>
    <property type="molecule type" value="Genomic_DNA"/>
</dbReference>
<feature type="transmembrane region" description="Helical" evidence="6">
    <location>
        <begin position="186"/>
        <end position="204"/>
    </location>
</feature>
<keyword evidence="2 6" id="KW-0812">Transmembrane</keyword>
<dbReference type="SUPFAM" id="SSF47473">
    <property type="entry name" value="EF-hand"/>
    <property type="match status" value="1"/>
</dbReference>
<protein>
    <submittedName>
        <fullName evidence="8">Vesicular glutamate transporter 3 (VGluT3) (Solute carrier family 17 member 8)</fullName>
    </submittedName>
</protein>
<dbReference type="CDD" id="cd02947">
    <property type="entry name" value="TRX_family"/>
    <property type="match status" value="1"/>
</dbReference>
<dbReference type="Gene3D" id="1.20.1250.20">
    <property type="entry name" value="MFS general substrate transporter like domains"/>
    <property type="match status" value="1"/>
</dbReference>
<feature type="transmembrane region" description="Helical" evidence="6">
    <location>
        <begin position="64"/>
        <end position="87"/>
    </location>
</feature>
<feature type="region of interest" description="Disordered" evidence="5">
    <location>
        <begin position="504"/>
        <end position="523"/>
    </location>
</feature>
<feature type="transmembrane region" description="Helical" evidence="6">
    <location>
        <begin position="155"/>
        <end position="179"/>
    </location>
</feature>
<comment type="subcellular location">
    <subcellularLocation>
        <location evidence="1">Membrane</location>
        <topology evidence="1">Multi-pass membrane protein</topology>
    </subcellularLocation>
</comment>
<evidence type="ECO:0000256" key="3">
    <source>
        <dbReference type="ARBA" id="ARBA00022989"/>
    </source>
</evidence>
<feature type="compositionally biased region" description="Low complexity" evidence="5">
    <location>
        <begin position="504"/>
        <end position="518"/>
    </location>
</feature>
<dbReference type="Gene3D" id="3.40.30.10">
    <property type="entry name" value="Glutaredoxin"/>
    <property type="match status" value="1"/>
</dbReference>
<gene>
    <name evidence="8" type="ORF">SCF082_LOCUS20742</name>
</gene>